<dbReference type="NCBIfam" id="TIGR01141">
    <property type="entry name" value="hisC"/>
    <property type="match status" value="1"/>
</dbReference>
<dbReference type="PANTHER" id="PTHR42885">
    <property type="entry name" value="HISTIDINOL-PHOSPHATE AMINOTRANSFERASE-RELATED"/>
    <property type="match status" value="1"/>
</dbReference>
<dbReference type="OrthoDB" id="9813612at2"/>
<dbReference type="CDD" id="cd00609">
    <property type="entry name" value="AAT_like"/>
    <property type="match status" value="1"/>
</dbReference>
<dbReference type="UniPathway" id="UPA00031">
    <property type="reaction ID" value="UER00012"/>
</dbReference>
<evidence type="ECO:0000256" key="7">
    <source>
        <dbReference type="ARBA" id="ARBA00022898"/>
    </source>
</evidence>
<comment type="cofactor">
    <cofactor evidence="1 9">
        <name>pyridoxal 5'-phosphate</name>
        <dbReference type="ChEBI" id="CHEBI:597326"/>
    </cofactor>
</comment>
<dbReference type="SUPFAM" id="SSF53383">
    <property type="entry name" value="PLP-dependent transferases"/>
    <property type="match status" value="1"/>
</dbReference>
<dbReference type="GO" id="GO:0000105">
    <property type="term" value="P:L-histidine biosynthetic process"/>
    <property type="evidence" value="ECO:0007669"/>
    <property type="project" value="UniProtKB-UniRule"/>
</dbReference>
<dbReference type="InterPro" id="IPR015422">
    <property type="entry name" value="PyrdxlP-dep_Trfase_small"/>
</dbReference>
<keyword evidence="5 9" id="KW-0028">Amino-acid biosynthesis</keyword>
<evidence type="ECO:0000256" key="9">
    <source>
        <dbReference type="HAMAP-Rule" id="MF_01023"/>
    </source>
</evidence>
<evidence type="ECO:0000256" key="5">
    <source>
        <dbReference type="ARBA" id="ARBA00022605"/>
    </source>
</evidence>
<name>A0A3D1JF45_9CHLR</name>
<keyword evidence="6 9" id="KW-0808">Transferase</keyword>
<evidence type="ECO:0000256" key="2">
    <source>
        <dbReference type="ARBA" id="ARBA00007970"/>
    </source>
</evidence>
<comment type="similarity">
    <text evidence="2 9">Belongs to the class-II pyridoxal-phosphate-dependent aminotransferase family. Histidinol-phosphate aminotransferase subfamily.</text>
</comment>
<keyword evidence="7 9" id="KW-0663">Pyridoxal phosphate</keyword>
<comment type="pathway">
    <text evidence="9">Amino-acid biosynthesis; L-histidine biosynthesis; L-histidine from 5-phospho-alpha-D-ribose 1-diphosphate: step 7/9.</text>
</comment>
<gene>
    <name evidence="9 12" type="primary">hisC</name>
    <name evidence="12" type="ORF">DEQ80_05010</name>
</gene>
<comment type="catalytic activity">
    <reaction evidence="9">
        <text>L-histidinol phosphate + 2-oxoglutarate = 3-(imidazol-4-yl)-2-oxopropyl phosphate + L-glutamate</text>
        <dbReference type="Rhea" id="RHEA:23744"/>
        <dbReference type="ChEBI" id="CHEBI:16810"/>
        <dbReference type="ChEBI" id="CHEBI:29985"/>
        <dbReference type="ChEBI" id="CHEBI:57766"/>
        <dbReference type="ChEBI" id="CHEBI:57980"/>
        <dbReference type="EC" id="2.6.1.9"/>
    </reaction>
</comment>
<dbReference type="AlphaFoldDB" id="A0A3D1JF45"/>
<proteinExistence type="inferred from homology"/>
<sequence length="460" mass="51042">MASGGTHPCRGGSLPGGTLLRSAWRLRGRPKPCNAYRRFSAVRLTTECVGFHPHRQPYCPGRNHHPANRPKSGGDRPRGGIRRPCLFCGGAPVKPAQRFETFPPYTPIEPFEVLSERLGIPPDRIVKLDANENPYGPSPKARAALANLAYAHIYPDPESRALRNALSAFTHVPVDYLMAGSGADELIDLVLRVILDPGDCVLHCPPTFGMYSFDTLLNGGQVIDVPRRADFSLDLPRIQQVIADRAPRVIFLTAPNNPDGRFPTCEEVNTVLDSPSLVVIDEAYIEFTHGDGRLGQGRSLIRQVVERENLIVLRTFSKWAGLAGLRVGYGAFPRWLMPILWKAKQPYNVNVAASEAAIASLQDLDILAENVERIKTERTRLFQKLSEISYLRPFPSEANFILCRVEGLDAAGLKRILAAQGILVRHYATPLLQNFIRISVGRPQDTDILLETLRKIEETL</sequence>
<evidence type="ECO:0000256" key="4">
    <source>
        <dbReference type="ARBA" id="ARBA00022576"/>
    </source>
</evidence>
<evidence type="ECO:0000313" key="12">
    <source>
        <dbReference type="EMBL" id="HCE17199.1"/>
    </source>
</evidence>
<dbReference type="Gene3D" id="3.40.640.10">
    <property type="entry name" value="Type I PLP-dependent aspartate aminotransferase-like (Major domain)"/>
    <property type="match status" value="1"/>
</dbReference>
<evidence type="ECO:0000256" key="8">
    <source>
        <dbReference type="ARBA" id="ARBA00023102"/>
    </source>
</evidence>
<evidence type="ECO:0000256" key="10">
    <source>
        <dbReference type="SAM" id="MobiDB-lite"/>
    </source>
</evidence>
<dbReference type="GO" id="GO:0004400">
    <property type="term" value="F:histidinol-phosphate transaminase activity"/>
    <property type="evidence" value="ECO:0007669"/>
    <property type="project" value="UniProtKB-UniRule"/>
</dbReference>
<evidence type="ECO:0000313" key="13">
    <source>
        <dbReference type="Proteomes" id="UP000264141"/>
    </source>
</evidence>
<keyword evidence="8 9" id="KW-0368">Histidine biosynthesis</keyword>
<organism evidence="12 13">
    <name type="scientific">Anaerolinea thermolimosa</name>
    <dbReference type="NCBI Taxonomy" id="229919"/>
    <lineage>
        <taxon>Bacteria</taxon>
        <taxon>Bacillati</taxon>
        <taxon>Chloroflexota</taxon>
        <taxon>Anaerolineae</taxon>
        <taxon>Anaerolineales</taxon>
        <taxon>Anaerolineaceae</taxon>
        <taxon>Anaerolinea</taxon>
    </lineage>
</organism>
<dbReference type="Gene3D" id="3.90.1150.10">
    <property type="entry name" value="Aspartate Aminotransferase, domain 1"/>
    <property type="match status" value="1"/>
</dbReference>
<evidence type="ECO:0000259" key="11">
    <source>
        <dbReference type="Pfam" id="PF00155"/>
    </source>
</evidence>
<dbReference type="InterPro" id="IPR005861">
    <property type="entry name" value="HisP_aminotrans"/>
</dbReference>
<feature type="domain" description="Aminotransferase class I/classII large" evidence="11">
    <location>
        <begin position="125"/>
        <end position="452"/>
    </location>
</feature>
<comment type="caution">
    <text evidence="12">The sequence shown here is derived from an EMBL/GenBank/DDBJ whole genome shotgun (WGS) entry which is preliminary data.</text>
</comment>
<dbReference type="InterPro" id="IPR015421">
    <property type="entry name" value="PyrdxlP-dep_Trfase_major"/>
</dbReference>
<dbReference type="Pfam" id="PF00155">
    <property type="entry name" value="Aminotran_1_2"/>
    <property type="match status" value="1"/>
</dbReference>
<reference evidence="12 13" key="1">
    <citation type="journal article" date="2018" name="Nat. Biotechnol.">
        <title>A standardized bacterial taxonomy based on genome phylogeny substantially revises the tree of life.</title>
        <authorList>
            <person name="Parks D.H."/>
            <person name="Chuvochina M."/>
            <person name="Waite D.W."/>
            <person name="Rinke C."/>
            <person name="Skarshewski A."/>
            <person name="Chaumeil P.A."/>
            <person name="Hugenholtz P."/>
        </authorList>
    </citation>
    <scope>NUCLEOTIDE SEQUENCE [LARGE SCALE GENOMIC DNA]</scope>
    <source>
        <strain evidence="12">UBA8781</strain>
    </source>
</reference>
<dbReference type="InterPro" id="IPR015424">
    <property type="entry name" value="PyrdxlP-dep_Trfase"/>
</dbReference>
<comment type="subunit">
    <text evidence="3 9">Homodimer.</text>
</comment>
<dbReference type="GO" id="GO:0030170">
    <property type="term" value="F:pyridoxal phosphate binding"/>
    <property type="evidence" value="ECO:0007669"/>
    <property type="project" value="InterPro"/>
</dbReference>
<dbReference type="HAMAP" id="MF_01023">
    <property type="entry name" value="HisC_aminotrans_2"/>
    <property type="match status" value="1"/>
</dbReference>
<dbReference type="PANTHER" id="PTHR42885:SF2">
    <property type="entry name" value="HISTIDINOL-PHOSPHATE AMINOTRANSFERASE"/>
    <property type="match status" value="1"/>
</dbReference>
<dbReference type="EMBL" id="DPBP01000022">
    <property type="protein sequence ID" value="HCE17199.1"/>
    <property type="molecule type" value="Genomic_DNA"/>
</dbReference>
<feature type="modified residue" description="N6-(pyridoxal phosphate)lysine" evidence="9">
    <location>
        <position position="318"/>
    </location>
</feature>
<evidence type="ECO:0000256" key="6">
    <source>
        <dbReference type="ARBA" id="ARBA00022679"/>
    </source>
</evidence>
<evidence type="ECO:0000256" key="1">
    <source>
        <dbReference type="ARBA" id="ARBA00001933"/>
    </source>
</evidence>
<dbReference type="EC" id="2.6.1.9" evidence="9"/>
<dbReference type="STRING" id="229919.GCA_001050195_02066"/>
<keyword evidence="4 9" id="KW-0032">Aminotransferase</keyword>
<dbReference type="InterPro" id="IPR004839">
    <property type="entry name" value="Aminotransferase_I/II_large"/>
</dbReference>
<evidence type="ECO:0000256" key="3">
    <source>
        <dbReference type="ARBA" id="ARBA00011738"/>
    </source>
</evidence>
<dbReference type="Proteomes" id="UP000264141">
    <property type="component" value="Unassembled WGS sequence"/>
</dbReference>
<feature type="region of interest" description="Disordered" evidence="10">
    <location>
        <begin position="59"/>
        <end position="79"/>
    </location>
</feature>
<accession>A0A3D1JF45</accession>
<protein>
    <recommendedName>
        <fullName evidence="9">Histidinol-phosphate aminotransferase</fullName>
        <ecNumber evidence="9">2.6.1.9</ecNumber>
    </recommendedName>
    <alternativeName>
        <fullName evidence="9">Imidazole acetol-phosphate transaminase</fullName>
    </alternativeName>
</protein>